<dbReference type="NCBIfam" id="TIGR00813">
    <property type="entry name" value="sss"/>
    <property type="match status" value="1"/>
</dbReference>
<dbReference type="CDD" id="cd10328">
    <property type="entry name" value="SLC5sbd_YidK"/>
    <property type="match status" value="1"/>
</dbReference>
<evidence type="ECO:0000256" key="2">
    <source>
        <dbReference type="ARBA" id="ARBA00006434"/>
    </source>
</evidence>
<evidence type="ECO:0000256" key="1">
    <source>
        <dbReference type="ARBA" id="ARBA00004141"/>
    </source>
</evidence>
<dbReference type="InterPro" id="IPR038377">
    <property type="entry name" value="Na/Glc_symporter_sf"/>
</dbReference>
<feature type="transmembrane region" description="Helical" evidence="7">
    <location>
        <begin position="119"/>
        <end position="145"/>
    </location>
</feature>
<evidence type="ECO:0000256" key="5">
    <source>
        <dbReference type="ARBA" id="ARBA00023136"/>
    </source>
</evidence>
<accession>A0A4R0MMI1</accession>
<evidence type="ECO:0000256" key="4">
    <source>
        <dbReference type="ARBA" id="ARBA00022989"/>
    </source>
</evidence>
<organism evidence="8 9">
    <name type="scientific">Pedobacter frigiditerrae</name>
    <dbReference type="NCBI Taxonomy" id="2530452"/>
    <lineage>
        <taxon>Bacteria</taxon>
        <taxon>Pseudomonadati</taxon>
        <taxon>Bacteroidota</taxon>
        <taxon>Sphingobacteriia</taxon>
        <taxon>Sphingobacteriales</taxon>
        <taxon>Sphingobacteriaceae</taxon>
        <taxon>Pedobacter</taxon>
    </lineage>
</organism>
<dbReference type="InterPro" id="IPR001734">
    <property type="entry name" value="Na/solute_symporter"/>
</dbReference>
<feature type="transmembrane region" description="Helical" evidence="7">
    <location>
        <begin position="509"/>
        <end position="531"/>
    </location>
</feature>
<dbReference type="Gene3D" id="1.20.1730.10">
    <property type="entry name" value="Sodium/glucose cotransporter"/>
    <property type="match status" value="1"/>
</dbReference>
<evidence type="ECO:0000256" key="7">
    <source>
        <dbReference type="SAM" id="Phobius"/>
    </source>
</evidence>
<feature type="transmembrane region" description="Helical" evidence="7">
    <location>
        <begin position="414"/>
        <end position="431"/>
    </location>
</feature>
<dbReference type="PANTHER" id="PTHR11819">
    <property type="entry name" value="SOLUTE CARRIER FAMILY 5"/>
    <property type="match status" value="1"/>
</dbReference>
<dbReference type="GO" id="GO:0005886">
    <property type="term" value="C:plasma membrane"/>
    <property type="evidence" value="ECO:0007669"/>
    <property type="project" value="TreeGrafter"/>
</dbReference>
<reference evidence="8 9" key="1">
    <citation type="submission" date="2019-02" db="EMBL/GenBank/DDBJ databases">
        <title>Pedobacter sp. RP-1-13 sp. nov., isolated from Arctic soil.</title>
        <authorList>
            <person name="Dahal R.H."/>
        </authorList>
    </citation>
    <scope>NUCLEOTIDE SEQUENCE [LARGE SCALE GENOMIC DNA]</scope>
    <source>
        <strain evidence="8 9">RP-1-13</strain>
    </source>
</reference>
<keyword evidence="3 7" id="KW-0812">Transmembrane</keyword>
<evidence type="ECO:0000313" key="8">
    <source>
        <dbReference type="EMBL" id="TCC87938.1"/>
    </source>
</evidence>
<dbReference type="EMBL" id="SJSK01000006">
    <property type="protein sequence ID" value="TCC87938.1"/>
    <property type="molecule type" value="Genomic_DNA"/>
</dbReference>
<feature type="transmembrane region" description="Helical" evidence="7">
    <location>
        <begin position="382"/>
        <end position="402"/>
    </location>
</feature>
<dbReference type="OrthoDB" id="9814523at2"/>
<dbReference type="Proteomes" id="UP000292884">
    <property type="component" value="Unassembled WGS sequence"/>
</dbReference>
<keyword evidence="9" id="KW-1185">Reference proteome</keyword>
<dbReference type="RefSeq" id="WP_131554902.1">
    <property type="nucleotide sequence ID" value="NZ_SJSK01000006.1"/>
</dbReference>
<comment type="caution">
    <text evidence="8">The sequence shown here is derived from an EMBL/GenBank/DDBJ whole genome shotgun (WGS) entry which is preliminary data.</text>
</comment>
<evidence type="ECO:0000313" key="9">
    <source>
        <dbReference type="Proteomes" id="UP000292884"/>
    </source>
</evidence>
<feature type="transmembrane region" description="Helical" evidence="7">
    <location>
        <begin position="6"/>
        <end position="22"/>
    </location>
</feature>
<feature type="transmembrane region" description="Helical" evidence="7">
    <location>
        <begin position="281"/>
        <end position="308"/>
    </location>
</feature>
<proteinExistence type="inferred from homology"/>
<gene>
    <name evidence="8" type="ORF">EZ428_19600</name>
</gene>
<sequence>MGKTAFISFVFFTVIAAVISYFKSRKSQNKTTTGFFLGNRSNGFIIIGASLFFSNISANQFIGENESVYINNMSVIGWGISSVLAMVVVSEFFIPIYLKTGIRTIPDFLEKRYDKGTKTLVSLVFLFSYIINLLPTVLYGGAVAFGGLLNLSGNLHISYWASIWLLVWVMGLIGSLYTILGGLKTITISDTVLSTGMLVLMIAIPYFGLRYLGNDDFMVGLKTVLSSKKEHLNAIGSENDAVPFATLFTGMFIINLYYWGMEQYIVQQVLAGKSLKDSQKGIALAGFAKLLCPLLINVPGLIAVHLYPSLTNTTEVFPLLIKDVLPPILTGLAACMLFGAAITTFNAGLNSSSTLFTLNLYKPFVEKRRGIVLTERSLLRTGRLFQISVSLFAMLFAPFIVFSQGGFYEYLQKISAIFSLPIFTIIFLGFFTKKMPPAAAKIGVVFFISCYVLSQFIFKSHLHYLHCLALIFLVTSILMLIIGRFFPLKKAYELKMENMVDVKPWKERYFYNGLLIVLMVLVFALFSKVGIA</sequence>
<dbReference type="GO" id="GO:0005412">
    <property type="term" value="F:D-glucose:sodium symporter activity"/>
    <property type="evidence" value="ECO:0007669"/>
    <property type="project" value="TreeGrafter"/>
</dbReference>
<comment type="subcellular location">
    <subcellularLocation>
        <location evidence="1">Membrane</location>
        <topology evidence="1">Multi-pass membrane protein</topology>
    </subcellularLocation>
</comment>
<dbReference type="AlphaFoldDB" id="A0A4R0MMI1"/>
<dbReference type="NCBIfam" id="NF007790">
    <property type="entry name" value="PRK10484.1"/>
    <property type="match status" value="1"/>
</dbReference>
<feature type="transmembrane region" description="Helical" evidence="7">
    <location>
        <begin position="241"/>
        <end position="260"/>
    </location>
</feature>
<dbReference type="PANTHER" id="PTHR11819:SF195">
    <property type="entry name" value="SODIUM_GLUCOSE COTRANSPORTER 4"/>
    <property type="match status" value="1"/>
</dbReference>
<name>A0A4R0MMI1_9SPHI</name>
<feature type="transmembrane region" description="Helical" evidence="7">
    <location>
        <begin position="463"/>
        <end position="488"/>
    </location>
</feature>
<comment type="similarity">
    <text evidence="2 6">Belongs to the sodium:solute symporter (SSF) (TC 2.A.21) family.</text>
</comment>
<dbReference type="Pfam" id="PF00474">
    <property type="entry name" value="SSF"/>
    <property type="match status" value="1"/>
</dbReference>
<protein>
    <submittedName>
        <fullName evidence="8">Solute:sodium symporter family transporter</fullName>
    </submittedName>
</protein>
<feature type="transmembrane region" description="Helical" evidence="7">
    <location>
        <begin position="438"/>
        <end position="457"/>
    </location>
</feature>
<feature type="transmembrane region" description="Helical" evidence="7">
    <location>
        <begin position="328"/>
        <end position="361"/>
    </location>
</feature>
<feature type="transmembrane region" description="Helical" evidence="7">
    <location>
        <begin position="192"/>
        <end position="212"/>
    </location>
</feature>
<evidence type="ECO:0000256" key="6">
    <source>
        <dbReference type="RuleBase" id="RU362091"/>
    </source>
</evidence>
<keyword evidence="5 7" id="KW-0472">Membrane</keyword>
<feature type="transmembrane region" description="Helical" evidence="7">
    <location>
        <begin position="157"/>
        <end position="180"/>
    </location>
</feature>
<feature type="transmembrane region" description="Helical" evidence="7">
    <location>
        <begin position="43"/>
        <end position="63"/>
    </location>
</feature>
<keyword evidence="4 7" id="KW-1133">Transmembrane helix</keyword>
<dbReference type="PROSITE" id="PS50283">
    <property type="entry name" value="NA_SOLUT_SYMP_3"/>
    <property type="match status" value="1"/>
</dbReference>
<evidence type="ECO:0000256" key="3">
    <source>
        <dbReference type="ARBA" id="ARBA00022692"/>
    </source>
</evidence>
<feature type="transmembrane region" description="Helical" evidence="7">
    <location>
        <begin position="75"/>
        <end position="98"/>
    </location>
</feature>